<feature type="transmembrane region" description="Helical" evidence="8">
    <location>
        <begin position="271"/>
        <end position="292"/>
    </location>
</feature>
<evidence type="ECO:0000256" key="8">
    <source>
        <dbReference type="SAM" id="Phobius"/>
    </source>
</evidence>
<organism evidence="10 11">
    <name type="scientific">Strongyloides stercoralis</name>
    <name type="common">Threadworm</name>
    <dbReference type="NCBI Taxonomy" id="6248"/>
    <lineage>
        <taxon>Eukaryota</taxon>
        <taxon>Metazoa</taxon>
        <taxon>Ecdysozoa</taxon>
        <taxon>Nematoda</taxon>
        <taxon>Chromadorea</taxon>
        <taxon>Rhabditida</taxon>
        <taxon>Tylenchina</taxon>
        <taxon>Panagrolaimomorpha</taxon>
        <taxon>Strongyloidoidea</taxon>
        <taxon>Strongyloididae</taxon>
        <taxon>Strongyloides</taxon>
    </lineage>
</organism>
<reference evidence="11" key="1">
    <citation type="submission" date="2024-02" db="UniProtKB">
        <authorList>
            <consortium name="WormBaseParasite"/>
        </authorList>
    </citation>
    <scope>IDENTIFICATION</scope>
</reference>
<dbReference type="WBParaSite" id="TCONS_00014952.p1">
    <property type="protein sequence ID" value="TCONS_00014952.p1"/>
    <property type="gene ID" value="XLOC_010162"/>
</dbReference>
<dbReference type="AlphaFoldDB" id="A0AAF5DMT3"/>
<keyword evidence="6" id="KW-0675">Receptor</keyword>
<evidence type="ECO:0000313" key="11">
    <source>
        <dbReference type="WBParaSite" id="TCONS_00014952.p1"/>
    </source>
</evidence>
<feature type="transmembrane region" description="Helical" evidence="8">
    <location>
        <begin position="61"/>
        <end position="86"/>
    </location>
</feature>
<keyword evidence="10" id="KW-1185">Reference proteome</keyword>
<name>A0AAF5DMT3_STRER</name>
<feature type="transmembrane region" description="Helical" evidence="8">
    <location>
        <begin position="143"/>
        <end position="163"/>
    </location>
</feature>
<dbReference type="Gene3D" id="1.20.1070.10">
    <property type="entry name" value="Rhodopsin 7-helix transmembrane proteins"/>
    <property type="match status" value="1"/>
</dbReference>
<proteinExistence type="predicted"/>
<dbReference type="PANTHER" id="PTHR45695">
    <property type="entry name" value="LEUCOKININ RECEPTOR-RELATED"/>
    <property type="match status" value="1"/>
</dbReference>
<sequence length="476" mass="55067">MTILYVSYKDTIADVAIEKNNSSNLSSILSFLLSIIIIVSFFLNILIFASIYSSPTLRQKLLYLLLSNVVFNNLIDIMVVIFLSLLHIANSGQWIFGELMCKINVFFQQLVLLVSILSLLLMCAERAIGKNSLLRNIINKNNIFFSIFGIYIVSIIFCLPLFFKDFITLPDRYHFQCLLNGQAPIGIGLILIRIQKHAHRSLPNSQEEYGRFINETREINEHTNLTKLTVYLLITYALLQLPYIVLIFYNRFQESFLYQQSTQFISTYSEFETLITFLRFMFPFVTALIISFRCFDIWVKIVNLVCCRRTGPITINQWNNNMNATNNMNQPIFSAGNYDNNVITIVATGNGMELRIPKEVVQEPPKYDKPPPSYVEMRNDDNNKKINQSNLTNQIIDVTQENPDIPSQSTKSINEVTVNNTIYQSNKLQSKIPKPKIRRKRKENDQKIRKTKIPKKIVVKGQFIKKKQPKINPINE</sequence>
<dbReference type="PROSITE" id="PS50262">
    <property type="entry name" value="G_PROTEIN_RECEP_F1_2"/>
    <property type="match status" value="1"/>
</dbReference>
<dbReference type="InterPro" id="IPR017452">
    <property type="entry name" value="GPCR_Rhodpsn_7TM"/>
</dbReference>
<dbReference type="PANTHER" id="PTHR45695:SF9">
    <property type="entry name" value="LEUCOKININ RECEPTOR"/>
    <property type="match status" value="1"/>
</dbReference>
<feature type="transmembrane region" description="Helical" evidence="8">
    <location>
        <begin position="230"/>
        <end position="250"/>
    </location>
</feature>
<accession>A0AAF5DMT3</accession>
<evidence type="ECO:0000256" key="3">
    <source>
        <dbReference type="ARBA" id="ARBA00022989"/>
    </source>
</evidence>
<comment type="subcellular location">
    <subcellularLocation>
        <location evidence="1">Membrane</location>
        <topology evidence="1">Multi-pass membrane protein</topology>
    </subcellularLocation>
</comment>
<evidence type="ECO:0000259" key="9">
    <source>
        <dbReference type="PROSITE" id="PS50262"/>
    </source>
</evidence>
<dbReference type="Proteomes" id="UP000035681">
    <property type="component" value="Unplaced"/>
</dbReference>
<keyword evidence="7" id="KW-0807">Transducer</keyword>
<keyword evidence="2 8" id="KW-0812">Transmembrane</keyword>
<keyword evidence="3 8" id="KW-1133">Transmembrane helix</keyword>
<dbReference type="GO" id="GO:0005886">
    <property type="term" value="C:plasma membrane"/>
    <property type="evidence" value="ECO:0007669"/>
    <property type="project" value="TreeGrafter"/>
</dbReference>
<dbReference type="Pfam" id="PF00001">
    <property type="entry name" value="7tm_1"/>
    <property type="match status" value="1"/>
</dbReference>
<keyword evidence="5 8" id="KW-0472">Membrane</keyword>
<evidence type="ECO:0000256" key="6">
    <source>
        <dbReference type="ARBA" id="ARBA00023170"/>
    </source>
</evidence>
<evidence type="ECO:0000256" key="2">
    <source>
        <dbReference type="ARBA" id="ARBA00022692"/>
    </source>
</evidence>
<dbReference type="InterPro" id="IPR000276">
    <property type="entry name" value="GPCR_Rhodpsn"/>
</dbReference>
<feature type="transmembrane region" description="Helical" evidence="8">
    <location>
        <begin position="28"/>
        <end position="49"/>
    </location>
</feature>
<feature type="transmembrane region" description="Helical" evidence="8">
    <location>
        <begin position="106"/>
        <end position="123"/>
    </location>
</feature>
<evidence type="ECO:0000256" key="5">
    <source>
        <dbReference type="ARBA" id="ARBA00023136"/>
    </source>
</evidence>
<feature type="domain" description="G-protein coupled receptors family 1 profile" evidence="9">
    <location>
        <begin position="43"/>
        <end position="248"/>
    </location>
</feature>
<evidence type="ECO:0000256" key="4">
    <source>
        <dbReference type="ARBA" id="ARBA00023040"/>
    </source>
</evidence>
<dbReference type="CDD" id="cd00637">
    <property type="entry name" value="7tm_classA_rhodopsin-like"/>
    <property type="match status" value="1"/>
</dbReference>
<dbReference type="GO" id="GO:0004930">
    <property type="term" value="F:G protein-coupled receptor activity"/>
    <property type="evidence" value="ECO:0007669"/>
    <property type="project" value="UniProtKB-KW"/>
</dbReference>
<evidence type="ECO:0000313" key="10">
    <source>
        <dbReference type="Proteomes" id="UP000035681"/>
    </source>
</evidence>
<evidence type="ECO:0000256" key="1">
    <source>
        <dbReference type="ARBA" id="ARBA00004141"/>
    </source>
</evidence>
<evidence type="ECO:0000256" key="7">
    <source>
        <dbReference type="ARBA" id="ARBA00023224"/>
    </source>
</evidence>
<dbReference type="SUPFAM" id="SSF81321">
    <property type="entry name" value="Family A G protein-coupled receptor-like"/>
    <property type="match status" value="1"/>
</dbReference>
<keyword evidence="4" id="KW-0297">G-protein coupled receptor</keyword>
<protein>
    <submittedName>
        <fullName evidence="11">EGF-like domain-containing protein</fullName>
    </submittedName>
</protein>